<proteinExistence type="predicted"/>
<feature type="domain" description="Secretion system C-terminal sorting" evidence="2">
    <location>
        <begin position="883"/>
        <end position="964"/>
    </location>
</feature>
<dbReference type="NCBIfam" id="TIGR04183">
    <property type="entry name" value="Por_Secre_tail"/>
    <property type="match status" value="1"/>
</dbReference>
<dbReference type="InterPro" id="IPR008928">
    <property type="entry name" value="6-hairpin_glycosidase_sf"/>
</dbReference>
<dbReference type="InterPro" id="IPR026444">
    <property type="entry name" value="Secre_tail"/>
</dbReference>
<dbReference type="GO" id="GO:0005975">
    <property type="term" value="P:carbohydrate metabolic process"/>
    <property type="evidence" value="ECO:0007669"/>
    <property type="project" value="InterPro"/>
</dbReference>
<dbReference type="Pfam" id="PF18962">
    <property type="entry name" value="Por_Secre_tail"/>
    <property type="match status" value="1"/>
</dbReference>
<feature type="domain" description="PcRGLX/YetA-like central beta-sandwich" evidence="3">
    <location>
        <begin position="152"/>
        <end position="259"/>
    </location>
</feature>
<evidence type="ECO:0000259" key="2">
    <source>
        <dbReference type="Pfam" id="PF18962"/>
    </source>
</evidence>
<dbReference type="Proteomes" id="UP000179243">
    <property type="component" value="Unassembled WGS sequence"/>
</dbReference>
<protein>
    <submittedName>
        <fullName evidence="4">Uncharacterized protein</fullName>
    </submittedName>
</protein>
<dbReference type="EMBL" id="MFYX01000081">
    <property type="protein sequence ID" value="OGK03850.1"/>
    <property type="molecule type" value="Genomic_DNA"/>
</dbReference>
<evidence type="ECO:0000313" key="4">
    <source>
        <dbReference type="EMBL" id="OGK03850.1"/>
    </source>
</evidence>
<dbReference type="InterPro" id="IPR045793">
    <property type="entry name" value="PcRGLX/YetA-like"/>
</dbReference>
<gene>
    <name evidence="4" type="ORF">A2519_02355</name>
</gene>
<evidence type="ECO:0000259" key="3">
    <source>
        <dbReference type="Pfam" id="PF21345"/>
    </source>
</evidence>
<accession>A0A1F7FAZ3</accession>
<dbReference type="InterPro" id="IPR048330">
    <property type="entry name" value="PcRGLX/YetA_2nd"/>
</dbReference>
<evidence type="ECO:0000313" key="5">
    <source>
        <dbReference type="Proteomes" id="UP000179243"/>
    </source>
</evidence>
<dbReference type="PANTHER" id="PTHR40081:SF1">
    <property type="entry name" value="TAT PATHWAY SIGNAL SEQUENCE DOMAIN PROTEIN"/>
    <property type="match status" value="1"/>
</dbReference>
<dbReference type="Pfam" id="PF21345">
    <property type="entry name" value="PcRGLX_2nd"/>
    <property type="match status" value="1"/>
</dbReference>
<sequence>MTIEYTNIKPLLPSHSKINFYYTISMGVIMRSCISLFIFISLLTASVGADVIPLTIQERAGVARVSDPVTFGIPFPYAAQFFNITTFGIYTNAGTPVPAQFRITGRWGGTAADNTKPIRWILVDFQADVAANGTAAYELRTTGSTEATSGISFTETGSAISVNTGAAIIAISKTSFNLFDCVTIGNDTIIASGASDGAVVTDGANIYRAKNSEATVTVEEQGYLRTVVLVEGAHGSHSDFTARIAFYANKSYAKVFYRVENNRQSGYDGMGQPVSIHNLGGANSANIDDLSLSIQLNAASGFTAYMQGNQAIRSTTADALVSLYQESSGLDNWDDHTSINDGGNLIRTSKYVTFRGYKITKGASSLETDNCAIGWLAASNGSRGALVACRDFWQQYPKAVRVSATGKVDIALLPDEFPQRFNLRPGEYKTNETFFYFYSGAKTQTELEDAAKAFNEPLFALAPTTWYAQSKAIQDFPEYLRSSAVWQDTAFEISMATVVDTNIGPTVWSMLAGNGSSLFQSIEGHNILGWQDFGDIPVDFECGRGQYGLKYHAGYGFLIQFLRSGDYRFWELGENGERHEGDMDIVHTGRDTLACYGNHCYWDGAYYGHSNHNECGDRNPHRNYSGGNYDIGYAQPGLFLYYFLSGNPWALEYAKENGEAYLRLQFFTETNGRATANVIRNLYEAWRATGDIRYRDAVEQVITDAIANSDYSGSATFSDFEFLKSIGLYIDYKEIITETEETSLRNEVLRLIDSLRADIFYDSAGFAASYGYYDWNRLVADMYAYAYKFNHDTADLNLADRLMSTGIAAQGPSVGCSPETWGPDLIFGPDGCRVIHYVGTKEAVNAVTMGMVYMAMRHPVEPYEPTKVEQSPGTSVFSVDCLPNPFNPAVKITITNYELPASLAKRGERMTNPEVKIFNVQGKLVEDLTYQIRNYSVVWDAKHFTSGVYFIKVRAGKGLCVKKVTLLR</sequence>
<reference evidence="4 5" key="1">
    <citation type="journal article" date="2016" name="Nat. Commun.">
        <title>Thousands of microbial genomes shed light on interconnected biogeochemical processes in an aquifer system.</title>
        <authorList>
            <person name="Anantharaman K."/>
            <person name="Brown C.T."/>
            <person name="Hug L.A."/>
            <person name="Sharon I."/>
            <person name="Castelle C.J."/>
            <person name="Probst A.J."/>
            <person name="Thomas B.C."/>
            <person name="Singh A."/>
            <person name="Wilkins M.J."/>
            <person name="Karaoz U."/>
            <person name="Brodie E.L."/>
            <person name="Williams K.H."/>
            <person name="Hubbard S.S."/>
            <person name="Banfield J.F."/>
        </authorList>
    </citation>
    <scope>NUCLEOTIDE SEQUENCE [LARGE SCALE GENOMIC DNA]</scope>
</reference>
<dbReference type="PANTHER" id="PTHR40081">
    <property type="entry name" value="CONCANAVALIN A-LIKE LECTIN/GLUCANASE"/>
    <property type="match status" value="1"/>
</dbReference>
<name>A0A1F7FAZ3_UNCRA</name>
<keyword evidence="1" id="KW-0812">Transmembrane</keyword>
<evidence type="ECO:0000256" key="1">
    <source>
        <dbReference type="SAM" id="Phobius"/>
    </source>
</evidence>
<feature type="transmembrane region" description="Helical" evidence="1">
    <location>
        <begin position="20"/>
        <end position="43"/>
    </location>
</feature>
<keyword evidence="1" id="KW-1133">Transmembrane helix</keyword>
<keyword evidence="1" id="KW-0472">Membrane</keyword>
<organism evidence="4 5">
    <name type="scientific">Candidatus Raymondbacteria bacterium RIFOXYD12_FULL_49_13</name>
    <dbReference type="NCBI Taxonomy" id="1817890"/>
    <lineage>
        <taxon>Bacteria</taxon>
        <taxon>Raymondiibacteriota</taxon>
    </lineage>
</organism>
<comment type="caution">
    <text evidence="4">The sequence shown here is derived from an EMBL/GenBank/DDBJ whole genome shotgun (WGS) entry which is preliminary data.</text>
</comment>
<dbReference type="AlphaFoldDB" id="A0A1F7FAZ3"/>
<dbReference type="SUPFAM" id="SSF48208">
    <property type="entry name" value="Six-hairpin glycosidases"/>
    <property type="match status" value="1"/>
</dbReference>